<dbReference type="Gene3D" id="3.40.50.150">
    <property type="entry name" value="Vaccinia Virus protein VP39"/>
    <property type="match status" value="1"/>
</dbReference>
<dbReference type="Pfam" id="PF14028">
    <property type="entry name" value="Lant_dehydr_C"/>
    <property type="match status" value="1"/>
</dbReference>
<dbReference type="InterPro" id="IPR000682">
    <property type="entry name" value="PCMT"/>
</dbReference>
<protein>
    <recommendedName>
        <fullName evidence="4">Protein-L-isoaspartate O-methyltransferase</fullName>
        <ecNumber evidence="3">2.1.1.77</ecNumber>
    </recommendedName>
    <alternativeName>
        <fullName evidence="11">L-isoaspartyl protein carboxyl methyltransferase</fullName>
    </alternativeName>
    <alternativeName>
        <fullName evidence="9">Protein L-isoaspartyl methyltransferase</fullName>
    </alternativeName>
    <alternativeName>
        <fullName evidence="10">Protein-beta-aspartate methyltransferase</fullName>
    </alternativeName>
</protein>
<dbReference type="CDD" id="cd02440">
    <property type="entry name" value="AdoMet_MTases"/>
    <property type="match status" value="1"/>
</dbReference>
<evidence type="ECO:0000256" key="3">
    <source>
        <dbReference type="ARBA" id="ARBA00011890"/>
    </source>
</evidence>
<evidence type="ECO:0000256" key="6">
    <source>
        <dbReference type="ARBA" id="ARBA00022603"/>
    </source>
</evidence>
<accession>A0A6V8LC88</accession>
<dbReference type="InterPro" id="IPR027573">
    <property type="entry name" value="Methyltran_FxLD"/>
</dbReference>
<feature type="region of interest" description="Disordered" evidence="12">
    <location>
        <begin position="266"/>
        <end position="289"/>
    </location>
</feature>
<dbReference type="GO" id="GO:0004719">
    <property type="term" value="F:protein-L-isoaspartate (D-aspartate) O-methyltransferase activity"/>
    <property type="evidence" value="ECO:0007669"/>
    <property type="project" value="UniProtKB-EC"/>
</dbReference>
<keyword evidence="7 14" id="KW-0808">Transferase</keyword>
<evidence type="ECO:0000256" key="11">
    <source>
        <dbReference type="ARBA" id="ARBA00031350"/>
    </source>
</evidence>
<sequence>MTDPTTTGWRQLTITFTTWQAAEQIAATALAPMLAAAEDAGVITAWWFIRKGRIWRLRVHTANAGMVGEISAALTQHETVRDCAETIYEPEGRAFGGPAGIDLAHSLFHADSRYLLAHLAHAQRDRRRELSVVLATRLLRAAGLEWYEQGDCWAQLADHRTPAAATPEPSTPMVDDVRLLLTATTDTADSPLHHTPRWVDAFEHTGQRLAELARRGTLTRGLRAVLTHHMLFLFNRHGVSADDQHLLATAASRTVFDIPAHPTDTSLADTTRHARTDGTGANTVGAVTFEPDPHADRAAQLRDELVDYIASWGTFQTPQVEAAFRTVPRHLFLPGNNLETAYGRKPVVTRRAADGSSVSSASSPKLVATMLEQLNVAPGGKVLEIGAATGINAALLAELVGPTSTVVTIELDDDLAAGAAASLQAAGYPQVKVICGDGALGHPEGAPYDRIIVTAEAWDIVPAWWQQLTAGGRLVVPLRLHGSGLTRAIAFDLREPDLMVSASAVVCGFVPMRGTAEHHEHHVRLADDVAINVDAGDLPNDTALSDTLNHAPQSQWTGIRVRHDEPAEHLDLWLATTAPLSFGRLSVSAEARTAGRANPAMRWGGACLYTCNTLAYVTAREVNDEVNELGVVAHGPDAAKVADDTIELLTHWAEQRPSQPTITAYRAGTPTGRPDAPISRPHTLITITW</sequence>
<dbReference type="Proteomes" id="UP000482960">
    <property type="component" value="Unassembled WGS sequence"/>
</dbReference>
<keyword evidence="6 14" id="KW-0489">Methyltransferase</keyword>
<dbReference type="GO" id="GO:0005737">
    <property type="term" value="C:cytoplasm"/>
    <property type="evidence" value="ECO:0007669"/>
    <property type="project" value="UniProtKB-SubCell"/>
</dbReference>
<dbReference type="PANTHER" id="PTHR11579">
    <property type="entry name" value="PROTEIN-L-ISOASPARTATE O-METHYLTRANSFERASE"/>
    <property type="match status" value="1"/>
</dbReference>
<dbReference type="InterPro" id="IPR023809">
    <property type="entry name" value="Thiopep_bacteriocin_synth_dom"/>
</dbReference>
<dbReference type="SUPFAM" id="SSF53335">
    <property type="entry name" value="S-adenosyl-L-methionine-dependent methyltransferases"/>
    <property type="match status" value="1"/>
</dbReference>
<evidence type="ECO:0000313" key="14">
    <source>
        <dbReference type="EMBL" id="GFJ93250.1"/>
    </source>
</evidence>
<evidence type="ECO:0000256" key="8">
    <source>
        <dbReference type="ARBA" id="ARBA00022691"/>
    </source>
</evidence>
<keyword evidence="15" id="KW-1185">Reference proteome</keyword>
<dbReference type="EMBL" id="BLPG01000001">
    <property type="protein sequence ID" value="GFJ93250.1"/>
    <property type="molecule type" value="Genomic_DNA"/>
</dbReference>
<keyword evidence="5" id="KW-0963">Cytoplasm</keyword>
<dbReference type="GO" id="GO:0032259">
    <property type="term" value="P:methylation"/>
    <property type="evidence" value="ECO:0007669"/>
    <property type="project" value="UniProtKB-KW"/>
</dbReference>
<feature type="domain" description="Thiopeptide-type bacteriocin biosynthesis" evidence="13">
    <location>
        <begin position="9"/>
        <end position="254"/>
    </location>
</feature>
<comment type="caution">
    <text evidence="14">The sequence shown here is derived from an EMBL/GenBank/DDBJ whole genome shotgun (WGS) entry which is preliminary data.</text>
</comment>
<reference evidence="14 15" key="1">
    <citation type="submission" date="2020-03" db="EMBL/GenBank/DDBJ databases">
        <title>Whole genome shotgun sequence of Phytohabitans rumicis NBRC 108638.</title>
        <authorList>
            <person name="Komaki H."/>
            <person name="Tamura T."/>
        </authorList>
    </citation>
    <scope>NUCLEOTIDE SEQUENCE [LARGE SCALE GENOMIC DNA]</scope>
    <source>
        <strain evidence="14 15">NBRC 108638</strain>
    </source>
</reference>
<evidence type="ECO:0000256" key="5">
    <source>
        <dbReference type="ARBA" id="ARBA00022490"/>
    </source>
</evidence>
<keyword evidence="8" id="KW-0949">S-adenosyl-L-methionine</keyword>
<comment type="similarity">
    <text evidence="2">Belongs to the methyltransferase superfamily. L-isoaspartyl/D-aspartyl protein methyltransferase family.</text>
</comment>
<reference evidence="14 15" key="2">
    <citation type="submission" date="2020-03" db="EMBL/GenBank/DDBJ databases">
        <authorList>
            <person name="Ichikawa N."/>
            <person name="Kimura A."/>
            <person name="Kitahashi Y."/>
            <person name="Uohara A."/>
        </authorList>
    </citation>
    <scope>NUCLEOTIDE SEQUENCE [LARGE SCALE GENOMIC DNA]</scope>
    <source>
        <strain evidence="14 15">NBRC 108638</strain>
    </source>
</reference>
<comment type="subcellular location">
    <subcellularLocation>
        <location evidence="1">Cytoplasm</location>
    </subcellularLocation>
</comment>
<dbReference type="AlphaFoldDB" id="A0A6V8LC88"/>
<evidence type="ECO:0000256" key="1">
    <source>
        <dbReference type="ARBA" id="ARBA00004496"/>
    </source>
</evidence>
<organism evidence="14 15">
    <name type="scientific">Phytohabitans rumicis</name>
    <dbReference type="NCBI Taxonomy" id="1076125"/>
    <lineage>
        <taxon>Bacteria</taxon>
        <taxon>Bacillati</taxon>
        <taxon>Actinomycetota</taxon>
        <taxon>Actinomycetes</taxon>
        <taxon>Micromonosporales</taxon>
        <taxon>Micromonosporaceae</taxon>
    </lineage>
</organism>
<evidence type="ECO:0000313" key="15">
    <source>
        <dbReference type="Proteomes" id="UP000482960"/>
    </source>
</evidence>
<evidence type="ECO:0000256" key="7">
    <source>
        <dbReference type="ARBA" id="ARBA00022679"/>
    </source>
</evidence>
<name>A0A6V8LC88_9ACTN</name>
<dbReference type="Pfam" id="PF01135">
    <property type="entry name" value="PCMT"/>
    <property type="match status" value="1"/>
</dbReference>
<gene>
    <name evidence="14" type="ORF">Prum_068920</name>
</gene>
<evidence type="ECO:0000256" key="9">
    <source>
        <dbReference type="ARBA" id="ARBA00030757"/>
    </source>
</evidence>
<dbReference type="InterPro" id="IPR029063">
    <property type="entry name" value="SAM-dependent_MTases_sf"/>
</dbReference>
<evidence type="ECO:0000256" key="10">
    <source>
        <dbReference type="ARBA" id="ARBA00031323"/>
    </source>
</evidence>
<dbReference type="NCBIfam" id="TIGR04364">
    <property type="entry name" value="methyltran_FxLD"/>
    <property type="match status" value="1"/>
</dbReference>
<dbReference type="EC" id="2.1.1.77" evidence="3"/>
<dbReference type="PANTHER" id="PTHR11579:SF0">
    <property type="entry name" value="PROTEIN-L-ISOASPARTATE(D-ASPARTATE) O-METHYLTRANSFERASE"/>
    <property type="match status" value="1"/>
</dbReference>
<evidence type="ECO:0000259" key="13">
    <source>
        <dbReference type="Pfam" id="PF14028"/>
    </source>
</evidence>
<evidence type="ECO:0000256" key="4">
    <source>
        <dbReference type="ARBA" id="ARBA00013346"/>
    </source>
</evidence>
<evidence type="ECO:0000256" key="12">
    <source>
        <dbReference type="SAM" id="MobiDB-lite"/>
    </source>
</evidence>
<proteinExistence type="inferred from homology"/>
<dbReference type="RefSeq" id="WP_173079922.1">
    <property type="nucleotide sequence ID" value="NZ_BAABJB010000053.1"/>
</dbReference>
<evidence type="ECO:0000256" key="2">
    <source>
        <dbReference type="ARBA" id="ARBA00005369"/>
    </source>
</evidence>
<dbReference type="NCBIfam" id="TIGR03891">
    <property type="entry name" value="thiopep_ocin"/>
    <property type="match status" value="1"/>
</dbReference>